<keyword evidence="3" id="KW-1185">Reference proteome</keyword>
<dbReference type="Pfam" id="PF00583">
    <property type="entry name" value="Acetyltransf_1"/>
    <property type="match status" value="1"/>
</dbReference>
<dbReference type="InterPro" id="IPR000182">
    <property type="entry name" value="GNAT_dom"/>
</dbReference>
<feature type="domain" description="N-acetyltransferase" evidence="1">
    <location>
        <begin position="1"/>
        <end position="53"/>
    </location>
</feature>
<evidence type="ECO:0000259" key="1">
    <source>
        <dbReference type="PROSITE" id="PS51186"/>
    </source>
</evidence>
<dbReference type="InterPro" id="IPR016181">
    <property type="entry name" value="Acyl_CoA_acyltransferase"/>
</dbReference>
<comment type="caution">
    <text evidence="2">The sequence shown here is derived from an EMBL/GenBank/DDBJ whole genome shotgun (WGS) entry which is preliminary data.</text>
</comment>
<dbReference type="PROSITE" id="PS51186">
    <property type="entry name" value="GNAT"/>
    <property type="match status" value="1"/>
</dbReference>
<reference evidence="3" key="1">
    <citation type="journal article" date="2019" name="Int. J. Syst. Evol. Microbiol.">
        <title>The Global Catalogue of Microorganisms (GCM) 10K type strain sequencing project: providing services to taxonomists for standard genome sequencing and annotation.</title>
        <authorList>
            <consortium name="The Broad Institute Genomics Platform"/>
            <consortium name="The Broad Institute Genome Sequencing Center for Infectious Disease"/>
            <person name="Wu L."/>
            <person name="Ma J."/>
        </authorList>
    </citation>
    <scope>NUCLEOTIDE SEQUENCE [LARGE SCALE GENOMIC DNA]</scope>
    <source>
        <strain evidence="3">CCUG 62974</strain>
    </source>
</reference>
<evidence type="ECO:0000313" key="2">
    <source>
        <dbReference type="EMBL" id="MFD0888109.1"/>
    </source>
</evidence>
<gene>
    <name evidence="2" type="ORF">ACFQ08_26515</name>
</gene>
<dbReference type="Gene3D" id="3.40.630.30">
    <property type="match status" value="1"/>
</dbReference>
<keyword evidence="2" id="KW-0808">Transferase</keyword>
<evidence type="ECO:0000313" key="3">
    <source>
        <dbReference type="Proteomes" id="UP001597024"/>
    </source>
</evidence>
<name>A0ABW3DWF0_9ACTN</name>
<organism evidence="2 3">
    <name type="scientific">Streptosporangium algeriense</name>
    <dbReference type="NCBI Taxonomy" id="1682748"/>
    <lineage>
        <taxon>Bacteria</taxon>
        <taxon>Bacillati</taxon>
        <taxon>Actinomycetota</taxon>
        <taxon>Actinomycetes</taxon>
        <taxon>Streptosporangiales</taxon>
        <taxon>Streptosporangiaceae</taxon>
        <taxon>Streptosporangium</taxon>
    </lineage>
</organism>
<accession>A0ABW3DWF0</accession>
<dbReference type="GO" id="GO:0016746">
    <property type="term" value="F:acyltransferase activity"/>
    <property type="evidence" value="ECO:0007669"/>
    <property type="project" value="UniProtKB-KW"/>
</dbReference>
<dbReference type="Proteomes" id="UP001597024">
    <property type="component" value="Unassembled WGS sequence"/>
</dbReference>
<sequence>MARAVLGAGARWARERGAERLYLQVERDNEAALRLYTRAGFSYSHGYHYRIRP</sequence>
<dbReference type="SUPFAM" id="SSF55729">
    <property type="entry name" value="Acyl-CoA N-acyltransferases (Nat)"/>
    <property type="match status" value="1"/>
</dbReference>
<dbReference type="EMBL" id="JBHTHX010001191">
    <property type="protein sequence ID" value="MFD0888109.1"/>
    <property type="molecule type" value="Genomic_DNA"/>
</dbReference>
<proteinExistence type="predicted"/>
<dbReference type="EC" id="2.3.1.-" evidence="2"/>
<protein>
    <submittedName>
        <fullName evidence="2">GNAT family N-acetyltransferase</fullName>
        <ecNumber evidence="2">2.3.1.-</ecNumber>
    </submittedName>
</protein>
<keyword evidence="2" id="KW-0012">Acyltransferase</keyword>